<dbReference type="GO" id="GO:0046872">
    <property type="term" value="F:metal ion binding"/>
    <property type="evidence" value="ECO:0007669"/>
    <property type="project" value="InterPro"/>
</dbReference>
<feature type="domain" description="Peptidase M16 C-terminal" evidence="1">
    <location>
        <begin position="194"/>
        <end position="356"/>
    </location>
</feature>
<evidence type="ECO:0000313" key="3">
    <source>
        <dbReference type="Proteomes" id="UP000563523"/>
    </source>
</evidence>
<dbReference type="InterPro" id="IPR011249">
    <property type="entry name" value="Metalloenz_LuxS/M16"/>
</dbReference>
<name>A0A850R8F6_9LACO</name>
<dbReference type="InterPro" id="IPR007863">
    <property type="entry name" value="Peptidase_M16_C"/>
</dbReference>
<dbReference type="RefSeq" id="WP_176942969.1">
    <property type="nucleotide sequence ID" value="NZ_JABZEC010000005.1"/>
</dbReference>
<evidence type="ECO:0000313" key="2">
    <source>
        <dbReference type="EMBL" id="NVY96815.1"/>
    </source>
</evidence>
<dbReference type="InterPro" id="IPR050361">
    <property type="entry name" value="MPP/UQCRC_Complex"/>
</dbReference>
<sequence>MNKGRIFDISSGVRLLWLPTKKFHVARLELNFIAPQVLAKTTSRRLLANLWQRSSASYPTELLLSRRLSALYGTELTAKTELWQNLNVLTVVMTSPLRYQTTDIFKEALQLTLDNIFYPNLNARKDQFQESAFLFEQNNLANAYLSLEDDYALKAALAMRRLLYQSNPDLAVPAFGRAQDLEALNPGNLFAQAQDVLTTNGIIATVVGDVAPGTIEKLGKDLAQFAANYQAIQYQQRRLITFPTVPIKAQETLPLQQSQLAISYHWIQPLSKAVVQVLNMILGGDDQALLFQEVREGAGLAYSIYSTVNFYQKFLTIQAGVDAQKLSETQDLIAKQIKSLAQRVTPEQLHHAQQALLNKFLIATDSIASHNRRLLAQALTRKEPVALIQYRNQILQVTADQIQTAAQSLSLVAEYQLLGADH</sequence>
<dbReference type="Gene3D" id="3.30.830.10">
    <property type="entry name" value="Metalloenzyme, LuxS/M16 peptidase-like"/>
    <property type="match status" value="2"/>
</dbReference>
<gene>
    <name evidence="2" type="ORF">HU830_06555</name>
</gene>
<comment type="caution">
    <text evidence="2">The sequence shown here is derived from an EMBL/GenBank/DDBJ whole genome shotgun (WGS) entry which is preliminary data.</text>
</comment>
<dbReference type="EMBL" id="JABZEC010000005">
    <property type="protein sequence ID" value="NVY96815.1"/>
    <property type="molecule type" value="Genomic_DNA"/>
</dbReference>
<dbReference type="Pfam" id="PF05193">
    <property type="entry name" value="Peptidase_M16_C"/>
    <property type="match status" value="1"/>
</dbReference>
<keyword evidence="3" id="KW-1185">Reference proteome</keyword>
<dbReference type="PANTHER" id="PTHR11851:SF186">
    <property type="entry name" value="INACTIVE METALLOPROTEASE YMFF-RELATED"/>
    <property type="match status" value="1"/>
</dbReference>
<dbReference type="AlphaFoldDB" id="A0A850R8F6"/>
<dbReference type="PANTHER" id="PTHR11851">
    <property type="entry name" value="METALLOPROTEASE"/>
    <property type="match status" value="1"/>
</dbReference>
<dbReference type="SUPFAM" id="SSF63411">
    <property type="entry name" value="LuxS/MPP-like metallohydrolase"/>
    <property type="match status" value="2"/>
</dbReference>
<organism evidence="2 3">
    <name type="scientific">Bombilactobacillus apium</name>
    <dbReference type="NCBI Taxonomy" id="2675299"/>
    <lineage>
        <taxon>Bacteria</taxon>
        <taxon>Bacillati</taxon>
        <taxon>Bacillota</taxon>
        <taxon>Bacilli</taxon>
        <taxon>Lactobacillales</taxon>
        <taxon>Lactobacillaceae</taxon>
        <taxon>Bombilactobacillus</taxon>
    </lineage>
</organism>
<proteinExistence type="predicted"/>
<protein>
    <submittedName>
        <fullName evidence="2">Insulinase family protein</fullName>
    </submittedName>
</protein>
<dbReference type="Proteomes" id="UP000563523">
    <property type="component" value="Unassembled WGS sequence"/>
</dbReference>
<evidence type="ECO:0000259" key="1">
    <source>
        <dbReference type="Pfam" id="PF05193"/>
    </source>
</evidence>
<accession>A0A850R8F6</accession>
<reference evidence="2 3" key="1">
    <citation type="submission" date="2020-06" db="EMBL/GenBank/DDBJ databases">
        <authorList>
            <person name="Kang J."/>
        </authorList>
    </citation>
    <scope>NUCLEOTIDE SEQUENCE [LARGE SCALE GENOMIC DNA]</scope>
    <source>
        <strain evidence="2 3">DCY120</strain>
    </source>
</reference>